<feature type="signal peptide" evidence="2">
    <location>
        <begin position="1"/>
        <end position="18"/>
    </location>
</feature>
<gene>
    <name evidence="3" type="ordered locus">Acid345_2334</name>
</gene>
<name>Q1IP65_KORVE</name>
<evidence type="ECO:0000313" key="3">
    <source>
        <dbReference type="EMBL" id="ABF41335.1"/>
    </source>
</evidence>
<sequence length="240" mass="24658">MKHVLLAIAVLGASTMFGQSTPIDLNAPQQDTTPQLKPTRPANSDPSQEITLPAGTKIPLALKHAITTKSAHEGDAVYAETTFPVVVSDHIIIPAGSYVQGTISNVKRPGRVKGRAEVLVHFNTLIFANGYTLLLPGAVDNVPGMENGKMKDKEGTIQGDSNKGKDAATIAQAAGLGGLIGAAADGGKGAGVGAAGGGIIGLATVLLSRGPDVRLEAGSTMETVLERPIVVDMTRVKLKQ</sequence>
<dbReference type="EnsemblBacteria" id="ABF41335">
    <property type="protein sequence ID" value="ABF41335"/>
    <property type="gene ID" value="Acid345_2334"/>
</dbReference>
<dbReference type="STRING" id="204669.Acid345_2334"/>
<reference evidence="3 4" key="1">
    <citation type="journal article" date="2009" name="Appl. Environ. Microbiol.">
        <title>Three genomes from the phylum Acidobacteria provide insight into the lifestyles of these microorganisms in soils.</title>
        <authorList>
            <person name="Ward N.L."/>
            <person name="Challacombe J.F."/>
            <person name="Janssen P.H."/>
            <person name="Henrissat B."/>
            <person name="Coutinho P.M."/>
            <person name="Wu M."/>
            <person name="Xie G."/>
            <person name="Haft D.H."/>
            <person name="Sait M."/>
            <person name="Badger J."/>
            <person name="Barabote R.D."/>
            <person name="Bradley B."/>
            <person name="Brettin T.S."/>
            <person name="Brinkac L.M."/>
            <person name="Bruce D."/>
            <person name="Creasy T."/>
            <person name="Daugherty S.C."/>
            <person name="Davidsen T.M."/>
            <person name="DeBoy R.T."/>
            <person name="Detter J.C."/>
            <person name="Dodson R.J."/>
            <person name="Durkin A.S."/>
            <person name="Ganapathy A."/>
            <person name="Gwinn-Giglio M."/>
            <person name="Han C.S."/>
            <person name="Khouri H."/>
            <person name="Kiss H."/>
            <person name="Kothari S.P."/>
            <person name="Madupu R."/>
            <person name="Nelson K.E."/>
            <person name="Nelson W.C."/>
            <person name="Paulsen I."/>
            <person name="Penn K."/>
            <person name="Ren Q."/>
            <person name="Rosovitz M.J."/>
            <person name="Selengut J.D."/>
            <person name="Shrivastava S."/>
            <person name="Sullivan S.A."/>
            <person name="Tapia R."/>
            <person name="Thompson L.S."/>
            <person name="Watkins K.L."/>
            <person name="Yang Q."/>
            <person name="Yu C."/>
            <person name="Zafar N."/>
            <person name="Zhou L."/>
            <person name="Kuske C.R."/>
        </authorList>
    </citation>
    <scope>NUCLEOTIDE SEQUENCE [LARGE SCALE GENOMIC DNA]</scope>
    <source>
        <strain evidence="3 4">Ellin345</strain>
    </source>
</reference>
<dbReference type="KEGG" id="aba:Acid345_2334"/>
<organism evidence="3 4">
    <name type="scientific">Koribacter versatilis (strain Ellin345)</name>
    <dbReference type="NCBI Taxonomy" id="204669"/>
    <lineage>
        <taxon>Bacteria</taxon>
        <taxon>Pseudomonadati</taxon>
        <taxon>Acidobacteriota</taxon>
        <taxon>Terriglobia</taxon>
        <taxon>Terriglobales</taxon>
        <taxon>Candidatus Korobacteraceae</taxon>
        <taxon>Candidatus Korobacter</taxon>
    </lineage>
</organism>
<dbReference type="RefSeq" id="WP_011523136.1">
    <property type="nucleotide sequence ID" value="NC_008009.1"/>
</dbReference>
<protein>
    <recommendedName>
        <fullName evidence="5">Conjugation TrbI-like protein</fullName>
    </recommendedName>
</protein>
<evidence type="ECO:0000256" key="2">
    <source>
        <dbReference type="SAM" id="SignalP"/>
    </source>
</evidence>
<evidence type="ECO:0000256" key="1">
    <source>
        <dbReference type="SAM" id="MobiDB-lite"/>
    </source>
</evidence>
<feature type="chain" id="PRO_5004191796" description="Conjugation TrbI-like protein" evidence="2">
    <location>
        <begin position="19"/>
        <end position="240"/>
    </location>
</feature>
<dbReference type="AlphaFoldDB" id="Q1IP65"/>
<dbReference type="OrthoDB" id="120738at2"/>
<dbReference type="eggNOG" id="COG2948">
    <property type="taxonomic scope" value="Bacteria"/>
</dbReference>
<proteinExistence type="predicted"/>
<dbReference type="EMBL" id="CP000360">
    <property type="protein sequence ID" value="ABF41335.1"/>
    <property type="molecule type" value="Genomic_DNA"/>
</dbReference>
<feature type="region of interest" description="Disordered" evidence="1">
    <location>
        <begin position="21"/>
        <end position="48"/>
    </location>
</feature>
<evidence type="ECO:0000313" key="4">
    <source>
        <dbReference type="Proteomes" id="UP000002432"/>
    </source>
</evidence>
<dbReference type="Proteomes" id="UP000002432">
    <property type="component" value="Chromosome"/>
</dbReference>
<dbReference type="Gene3D" id="2.40.128.260">
    <property type="entry name" value="Type IV secretion system, VirB10/TraB/TrbI"/>
    <property type="match status" value="1"/>
</dbReference>
<evidence type="ECO:0008006" key="5">
    <source>
        <dbReference type="Google" id="ProtNLM"/>
    </source>
</evidence>
<keyword evidence="2" id="KW-0732">Signal</keyword>
<dbReference type="InterPro" id="IPR042217">
    <property type="entry name" value="T4SS_VirB10/TrbI"/>
</dbReference>
<keyword evidence="4" id="KW-1185">Reference proteome</keyword>
<accession>Q1IP65</accession>
<dbReference type="HOGENOM" id="CLU_1155229_0_0_0"/>